<accession>A0A1U9Z642</accession>
<proteinExistence type="predicted"/>
<evidence type="ECO:0000313" key="3">
    <source>
        <dbReference type="Proteomes" id="UP000191135"/>
    </source>
</evidence>
<sequence length="89" mass="10078">MSLIERTSASRMSIGHSLWTGISAFIRAARRFTKNRLALQRMAEMDDALLKDIGLSRHEIHRAHMAPLSEDPMAELRKAAANRAARMYV</sequence>
<reference evidence="2 3" key="1">
    <citation type="submission" date="2017-03" db="EMBL/GenBank/DDBJ databases">
        <title>Foreign affairs: Plasmid Transfer between Roseobacters and Rhizobia.</title>
        <authorList>
            <person name="Bartling P."/>
            <person name="Bunk B."/>
            <person name="Overmann J."/>
            <person name="Brinkmann H."/>
            <person name="Petersen J."/>
        </authorList>
    </citation>
    <scope>NUCLEOTIDE SEQUENCE [LARGE SCALE GENOMIC DNA]</scope>
    <source>
        <strain evidence="2 3">MACL11</strain>
    </source>
</reference>
<feature type="domain" description="YjiS-like" evidence="1">
    <location>
        <begin position="25"/>
        <end position="61"/>
    </location>
</feature>
<gene>
    <name evidence="2" type="ORF">Mame_03884</name>
</gene>
<dbReference type="RefSeq" id="WP_079920940.1">
    <property type="nucleotide sequence ID" value="NZ_AQWH01000014.1"/>
</dbReference>
<dbReference type="Pfam" id="PF06568">
    <property type="entry name" value="YjiS-like"/>
    <property type="match status" value="1"/>
</dbReference>
<protein>
    <recommendedName>
        <fullName evidence="1">YjiS-like domain-containing protein</fullName>
    </recommendedName>
</protein>
<evidence type="ECO:0000259" key="1">
    <source>
        <dbReference type="Pfam" id="PF06568"/>
    </source>
</evidence>
<dbReference type="AlphaFoldDB" id="A0A1U9Z642"/>
<dbReference type="InterPro" id="IPR009506">
    <property type="entry name" value="YjiS-like"/>
</dbReference>
<name>A0A1U9Z642_9HYPH</name>
<dbReference type="OrthoDB" id="7861975at2"/>
<evidence type="ECO:0000313" key="2">
    <source>
        <dbReference type="EMBL" id="AQZ53185.1"/>
    </source>
</evidence>
<dbReference type="EMBL" id="CP020330">
    <property type="protein sequence ID" value="AQZ53185.1"/>
    <property type="molecule type" value="Genomic_DNA"/>
</dbReference>
<keyword evidence="3" id="KW-1185">Reference proteome</keyword>
<dbReference type="Proteomes" id="UP000191135">
    <property type="component" value="Chromosome"/>
</dbReference>
<dbReference type="KEGG" id="mmed:Mame_03884"/>
<organism evidence="2 3">
    <name type="scientific">Martelella mediterranea DSM 17316</name>
    <dbReference type="NCBI Taxonomy" id="1122214"/>
    <lineage>
        <taxon>Bacteria</taxon>
        <taxon>Pseudomonadati</taxon>
        <taxon>Pseudomonadota</taxon>
        <taxon>Alphaproteobacteria</taxon>
        <taxon>Hyphomicrobiales</taxon>
        <taxon>Aurantimonadaceae</taxon>
        <taxon>Martelella</taxon>
    </lineage>
</organism>